<reference evidence="2 3" key="1">
    <citation type="submission" date="2024-02" db="EMBL/GenBank/DDBJ databases">
        <authorList>
            <person name="Chen Y."/>
            <person name="Shah S."/>
            <person name="Dougan E. K."/>
            <person name="Thang M."/>
            <person name="Chan C."/>
        </authorList>
    </citation>
    <scope>NUCLEOTIDE SEQUENCE [LARGE SCALE GENOMIC DNA]</scope>
</reference>
<proteinExistence type="predicted"/>
<name>A0ABP0K610_9DINO</name>
<comment type="caution">
    <text evidence="2">The sequence shown here is derived from an EMBL/GenBank/DDBJ whole genome shotgun (WGS) entry which is preliminary data.</text>
</comment>
<evidence type="ECO:0000313" key="3">
    <source>
        <dbReference type="Proteomes" id="UP001642484"/>
    </source>
</evidence>
<dbReference type="Proteomes" id="UP001642484">
    <property type="component" value="Unassembled WGS sequence"/>
</dbReference>
<feature type="region of interest" description="Disordered" evidence="1">
    <location>
        <begin position="217"/>
        <end position="355"/>
    </location>
</feature>
<protein>
    <recommendedName>
        <fullName evidence="4">Ensconsin</fullName>
    </recommendedName>
</protein>
<organism evidence="2 3">
    <name type="scientific">Durusdinium trenchii</name>
    <dbReference type="NCBI Taxonomy" id="1381693"/>
    <lineage>
        <taxon>Eukaryota</taxon>
        <taxon>Sar</taxon>
        <taxon>Alveolata</taxon>
        <taxon>Dinophyceae</taxon>
        <taxon>Suessiales</taxon>
        <taxon>Symbiodiniaceae</taxon>
        <taxon>Durusdinium</taxon>
    </lineage>
</organism>
<evidence type="ECO:0008006" key="4">
    <source>
        <dbReference type="Google" id="ProtNLM"/>
    </source>
</evidence>
<feature type="non-terminal residue" evidence="2">
    <location>
        <position position="355"/>
    </location>
</feature>
<sequence length="355" mass="40321">MGAFVQPSAPRAYWVTPVVLPPSASPSPLLTHRSVRSDGSFPAASCIRLFSQPSLPSSPVQVVRQVSLPAYTTRAPHPFPKTPRFDFQPERRATIPKVVEADSPRNTILPQAQTPPTRPLKIRVVASQLNQLKRSPPKDPHGEEAKPQLVHAASAAGSSPCGDALLPTLLRSRGVAARKQMEVQRAKAEEIRAFERRCREAVAEQRRADAERLRMEAERQRAELQKRGGDAQRRQVERRESLAEDLRRLAEEKRRARQEEQQEVERKRAEAQRSRMEAASRRLHRKLRLVEEKHRLAEEARRAIEEGRRRRFTEPGKARFETARGRRSETDARRKSLEGGKRRAKSADADQECEA</sequence>
<evidence type="ECO:0000256" key="1">
    <source>
        <dbReference type="SAM" id="MobiDB-lite"/>
    </source>
</evidence>
<accession>A0ABP0K610</accession>
<dbReference type="EMBL" id="CAXAMN010007635">
    <property type="protein sequence ID" value="CAK9022213.1"/>
    <property type="molecule type" value="Genomic_DNA"/>
</dbReference>
<keyword evidence="3" id="KW-1185">Reference proteome</keyword>
<evidence type="ECO:0000313" key="2">
    <source>
        <dbReference type="EMBL" id="CAK9022213.1"/>
    </source>
</evidence>
<feature type="compositionally biased region" description="Basic and acidic residues" evidence="1">
    <location>
        <begin position="217"/>
        <end position="280"/>
    </location>
</feature>
<gene>
    <name evidence="2" type="ORF">CCMP2556_LOCUS14729</name>
</gene>
<feature type="compositionally biased region" description="Basic and acidic residues" evidence="1">
    <location>
        <begin position="288"/>
        <end position="348"/>
    </location>
</feature>